<dbReference type="SUPFAM" id="SSF53254">
    <property type="entry name" value="Phosphoglycerate mutase-like"/>
    <property type="match status" value="1"/>
</dbReference>
<keyword evidence="1" id="KW-0324">Glycolysis</keyword>
<dbReference type="Proteomes" id="UP001372526">
    <property type="component" value="Unassembled WGS sequence"/>
</dbReference>
<dbReference type="Gene3D" id="3.40.50.1240">
    <property type="entry name" value="Phosphoglycerate mutase-like"/>
    <property type="match status" value="1"/>
</dbReference>
<reference evidence="3 4" key="1">
    <citation type="submission" date="2024-01" db="EMBL/GenBank/DDBJ databases">
        <title>Seven novel Bacillus-like species.</title>
        <authorList>
            <person name="Liu G."/>
        </authorList>
    </citation>
    <scope>NUCLEOTIDE SEQUENCE [LARGE SCALE GENOMIC DNA]</scope>
    <source>
        <strain evidence="3 4">FJAT-51639</strain>
    </source>
</reference>
<dbReference type="SMART" id="SM00855">
    <property type="entry name" value="PGAM"/>
    <property type="match status" value="1"/>
</dbReference>
<dbReference type="Pfam" id="PF00300">
    <property type="entry name" value="His_Phos_1"/>
    <property type="match status" value="1"/>
</dbReference>
<dbReference type="EMBL" id="JBAWSX010000006">
    <property type="protein sequence ID" value="MEI4802196.1"/>
    <property type="molecule type" value="Genomic_DNA"/>
</dbReference>
<organism evidence="3 4">
    <name type="scientific">Bacillus bruguierae</name>
    <dbReference type="NCBI Taxonomy" id="3127667"/>
    <lineage>
        <taxon>Bacteria</taxon>
        <taxon>Bacillati</taxon>
        <taxon>Bacillota</taxon>
        <taxon>Bacilli</taxon>
        <taxon>Bacillales</taxon>
        <taxon>Bacillaceae</taxon>
        <taxon>Bacillus</taxon>
    </lineage>
</organism>
<comment type="caution">
    <text evidence="3">The sequence shown here is derived from an EMBL/GenBank/DDBJ whole genome shotgun (WGS) entry which is preliminary data.</text>
</comment>
<dbReference type="InterPro" id="IPR029033">
    <property type="entry name" value="His_PPase_superfam"/>
</dbReference>
<proteinExistence type="predicted"/>
<evidence type="ECO:0000256" key="1">
    <source>
        <dbReference type="ARBA" id="ARBA00023152"/>
    </source>
</evidence>
<evidence type="ECO:0000256" key="2">
    <source>
        <dbReference type="ARBA" id="ARBA00023235"/>
    </source>
</evidence>
<dbReference type="PIRSF" id="PIRSF000709">
    <property type="entry name" value="6PFK_2-Ptase"/>
    <property type="match status" value="1"/>
</dbReference>
<dbReference type="EC" id="3.1.3.3" evidence="3"/>
<sequence length="205" mass="23872">MKTMLYITRHGETEWNVEKRMQGRKNSNLTETGILQAKQLGKRMKDMQLDVIYSSPSGRAMHTAQLIKGDRDIPIVADEHLYEIDMGVWEGHTQVELQEKYPKEFHLFWNAPHQYESKSGESFYDARTRMLNGLEYILKKHEGESVLIVSHAITSLLMMGYFEQRLIENIWNGPFMHSASLSMIEVKEGENKIHLFADIAHFEEV</sequence>
<dbReference type="RefSeq" id="WP_336472770.1">
    <property type="nucleotide sequence ID" value="NZ_JBAWSX010000006.1"/>
</dbReference>
<evidence type="ECO:0000313" key="3">
    <source>
        <dbReference type="EMBL" id="MEI4802196.1"/>
    </source>
</evidence>
<gene>
    <name evidence="3" type="ORF">WAZ07_12865</name>
</gene>
<dbReference type="PANTHER" id="PTHR48100">
    <property type="entry name" value="BROAD-SPECIFICITY PHOSPHATASE YOR283W-RELATED"/>
    <property type="match status" value="1"/>
</dbReference>
<dbReference type="NCBIfam" id="NF009994">
    <property type="entry name" value="PRK13463.1"/>
    <property type="match status" value="1"/>
</dbReference>
<dbReference type="PROSITE" id="PS00175">
    <property type="entry name" value="PG_MUTASE"/>
    <property type="match status" value="1"/>
</dbReference>
<dbReference type="InterPro" id="IPR003094">
    <property type="entry name" value="6Pfruct_kin"/>
</dbReference>
<keyword evidence="4" id="KW-1185">Reference proteome</keyword>
<evidence type="ECO:0000313" key="4">
    <source>
        <dbReference type="Proteomes" id="UP001372526"/>
    </source>
</evidence>
<dbReference type="PRINTS" id="PR00991">
    <property type="entry name" value="6PFRUCTKNASE"/>
</dbReference>
<keyword evidence="3" id="KW-0378">Hydrolase</keyword>
<dbReference type="CDD" id="cd07067">
    <property type="entry name" value="HP_PGM_like"/>
    <property type="match status" value="1"/>
</dbReference>
<dbReference type="InterPro" id="IPR001345">
    <property type="entry name" value="PG/BPGM_mutase_AS"/>
</dbReference>
<protein>
    <submittedName>
        <fullName evidence="3">Phosphoserine phosphatase 1</fullName>
        <ecNumber evidence="3">3.1.3.3</ecNumber>
    </submittedName>
</protein>
<keyword evidence="2" id="KW-0413">Isomerase</keyword>
<accession>A0ABU8FHM4</accession>
<dbReference type="PANTHER" id="PTHR48100:SF1">
    <property type="entry name" value="HISTIDINE PHOSPHATASE FAMILY PROTEIN-RELATED"/>
    <property type="match status" value="1"/>
</dbReference>
<dbReference type="InterPro" id="IPR050275">
    <property type="entry name" value="PGM_Phosphatase"/>
</dbReference>
<dbReference type="GO" id="GO:0016787">
    <property type="term" value="F:hydrolase activity"/>
    <property type="evidence" value="ECO:0007669"/>
    <property type="project" value="UniProtKB-KW"/>
</dbReference>
<name>A0ABU8FHM4_9BACI</name>
<dbReference type="InterPro" id="IPR013078">
    <property type="entry name" value="His_Pase_superF_clade-1"/>
</dbReference>